<dbReference type="Proteomes" id="UP001214553">
    <property type="component" value="Chromosome"/>
</dbReference>
<evidence type="ECO:0000259" key="1">
    <source>
        <dbReference type="PROSITE" id="PS51729"/>
    </source>
</evidence>
<reference evidence="2 3" key="1">
    <citation type="submission" date="2023-03" db="EMBL/GenBank/DDBJ databases">
        <title>Genome sequence of Microbacterium sp. KACC 23027.</title>
        <authorList>
            <person name="Kim S."/>
            <person name="Heo J."/>
            <person name="Kwon S.-W."/>
        </authorList>
    </citation>
    <scope>NUCLEOTIDE SEQUENCE [LARGE SCALE GENOMIC DNA]</scope>
    <source>
        <strain evidence="2 3">KACC 23027</strain>
    </source>
</reference>
<evidence type="ECO:0000313" key="2">
    <source>
        <dbReference type="EMBL" id="WEG09120.1"/>
    </source>
</evidence>
<dbReference type="Pfam" id="PF14542">
    <property type="entry name" value="Acetyltransf_CG"/>
    <property type="match status" value="1"/>
</dbReference>
<dbReference type="InterPro" id="IPR031165">
    <property type="entry name" value="GNAT_YJDJ"/>
</dbReference>
<protein>
    <submittedName>
        <fullName evidence="2">GNAT family N-acetyltransferase</fullName>
    </submittedName>
</protein>
<dbReference type="SUPFAM" id="SSF55729">
    <property type="entry name" value="Acyl-CoA N-acyltransferases (Nat)"/>
    <property type="match status" value="1"/>
</dbReference>
<organism evidence="2 3">
    <name type="scientific">Microbacterium horticulturae</name>
    <dbReference type="NCBI Taxonomy" id="3028316"/>
    <lineage>
        <taxon>Bacteria</taxon>
        <taxon>Bacillati</taxon>
        <taxon>Actinomycetota</taxon>
        <taxon>Actinomycetes</taxon>
        <taxon>Micrococcales</taxon>
        <taxon>Microbacteriaceae</taxon>
        <taxon>Microbacterium</taxon>
    </lineage>
</organism>
<dbReference type="Gene3D" id="3.40.630.30">
    <property type="match status" value="1"/>
</dbReference>
<dbReference type="EMBL" id="CP119108">
    <property type="protein sequence ID" value="WEG09120.1"/>
    <property type="molecule type" value="Genomic_DNA"/>
</dbReference>
<gene>
    <name evidence="2" type="ORF">PU630_00735</name>
</gene>
<name>A0ABY8C1J2_9MICO</name>
<keyword evidence="3" id="KW-1185">Reference proteome</keyword>
<dbReference type="InterPro" id="IPR016181">
    <property type="entry name" value="Acyl_CoA_acyltransferase"/>
</dbReference>
<proteinExistence type="predicted"/>
<dbReference type="RefSeq" id="WP_275278444.1">
    <property type="nucleotide sequence ID" value="NZ_CP119108.1"/>
</dbReference>
<accession>A0ABY8C1J2</accession>
<dbReference type="PROSITE" id="PS51729">
    <property type="entry name" value="GNAT_YJDJ"/>
    <property type="match status" value="1"/>
</dbReference>
<evidence type="ECO:0000313" key="3">
    <source>
        <dbReference type="Proteomes" id="UP001214553"/>
    </source>
</evidence>
<sequence>MPDPTPTVTFNEARSRYEIDVDGVLGGYAVVEPTGAGVVRFPETVIDPAFREKGLGSRLIDEALRDAAARGQTVVPLCPFVRSFLRDHEVPGLQIAWPPGIDQG</sequence>
<dbReference type="CDD" id="cd04301">
    <property type="entry name" value="NAT_SF"/>
    <property type="match status" value="1"/>
</dbReference>
<feature type="domain" description="N-acetyltransferase" evidence="1">
    <location>
        <begin position="9"/>
        <end position="98"/>
    </location>
</feature>